<sequence length="445" mass="48877">MEDGPTDIETRQKRSGSRAASSSPGSGCEVCRQMREAHDKYLARLRRDGRVRRGLTRALVSSMGFCPGHEQLLRSDPELCDWVGLRIDEARKEFALLLNRARLQDEVLQEIVFGARRHCPACLYCRRFAGQCISRKLRDIQSGRARVSTLLSGQLCFEHARQLVQRCDNGDLKKRLLRALRRKGKAIVERMRAAEVSGADAGGGLDGSTVALVEYALDTLRAVPGATQEPSAAMASSQSEALGEGGAPAPGGVPMWKPPCPICCVLWHARASWLDAVSSTIHLEQPAWLALPTCAEHLEICLPRETSAGQLMLVRVYMDAAFAAWRKPKTVSAPVKKRPRSSLRWFDPPARPGAETSASTSVAQNAPRPTDEREEPFSDMSLRCPACRIMDIAVRGAVASWLSTFASASSAGQSDLTRQLCFKHLAEVLIYAPQQSLQTRILSYL</sequence>
<name>A0A225MZ34_9BURK</name>
<reference evidence="3" key="1">
    <citation type="submission" date="2017-06" db="EMBL/GenBank/DDBJ databases">
        <title>Herbaspirillum phytohormonus sp. nov., isolated from the root nodule of Robinia pseudoacacia in lead-zinc mine.</title>
        <authorList>
            <person name="Fan M."/>
            <person name="Lin Y."/>
        </authorList>
    </citation>
    <scope>NUCLEOTIDE SEQUENCE [LARGE SCALE GENOMIC DNA]</scope>
    <source>
        <strain evidence="3">SC-089</strain>
    </source>
</reference>
<organism evidence="2 3">
    <name type="scientific">Candidimonas nitroreducens</name>
    <dbReference type="NCBI Taxonomy" id="683354"/>
    <lineage>
        <taxon>Bacteria</taxon>
        <taxon>Pseudomonadati</taxon>
        <taxon>Pseudomonadota</taxon>
        <taxon>Betaproteobacteria</taxon>
        <taxon>Burkholderiales</taxon>
        <taxon>Alcaligenaceae</taxon>
        <taxon>Candidimonas</taxon>
    </lineage>
</organism>
<evidence type="ECO:0000313" key="3">
    <source>
        <dbReference type="Proteomes" id="UP000214603"/>
    </source>
</evidence>
<feature type="compositionally biased region" description="Polar residues" evidence="1">
    <location>
        <begin position="228"/>
        <end position="239"/>
    </location>
</feature>
<feature type="region of interest" description="Disordered" evidence="1">
    <location>
        <begin position="342"/>
        <end position="377"/>
    </location>
</feature>
<proteinExistence type="predicted"/>
<comment type="caution">
    <text evidence="2">The sequence shown here is derived from an EMBL/GenBank/DDBJ whole genome shotgun (WGS) entry which is preliminary data.</text>
</comment>
<protein>
    <submittedName>
        <fullName evidence="2">Uncharacterized protein</fullName>
    </submittedName>
</protein>
<dbReference type="Proteomes" id="UP000214603">
    <property type="component" value="Unassembled WGS sequence"/>
</dbReference>
<dbReference type="EMBL" id="NJIH01000001">
    <property type="protein sequence ID" value="OWT66332.1"/>
    <property type="molecule type" value="Genomic_DNA"/>
</dbReference>
<dbReference type="OrthoDB" id="9103240at2"/>
<evidence type="ECO:0000256" key="1">
    <source>
        <dbReference type="SAM" id="MobiDB-lite"/>
    </source>
</evidence>
<feature type="compositionally biased region" description="Low complexity" evidence="1">
    <location>
        <begin position="17"/>
        <end position="27"/>
    </location>
</feature>
<feature type="region of interest" description="Disordered" evidence="1">
    <location>
        <begin position="1"/>
        <end position="28"/>
    </location>
</feature>
<evidence type="ECO:0000313" key="2">
    <source>
        <dbReference type="EMBL" id="OWT66332.1"/>
    </source>
</evidence>
<gene>
    <name evidence="2" type="ORF">CEY11_00920</name>
</gene>
<accession>A0A225MZ34</accession>
<keyword evidence="3" id="KW-1185">Reference proteome</keyword>
<dbReference type="RefSeq" id="WP_088601459.1">
    <property type="nucleotide sequence ID" value="NZ_NJIH01000001.1"/>
</dbReference>
<feature type="region of interest" description="Disordered" evidence="1">
    <location>
        <begin position="228"/>
        <end position="250"/>
    </location>
</feature>
<dbReference type="AlphaFoldDB" id="A0A225MZ34"/>